<dbReference type="Proteomes" id="UP001345963">
    <property type="component" value="Unassembled WGS sequence"/>
</dbReference>
<protein>
    <submittedName>
        <fullName evidence="1">Uncharacterized protein</fullName>
    </submittedName>
</protein>
<organism evidence="1 2">
    <name type="scientific">Ataeniobius toweri</name>
    <dbReference type="NCBI Taxonomy" id="208326"/>
    <lineage>
        <taxon>Eukaryota</taxon>
        <taxon>Metazoa</taxon>
        <taxon>Chordata</taxon>
        <taxon>Craniata</taxon>
        <taxon>Vertebrata</taxon>
        <taxon>Euteleostomi</taxon>
        <taxon>Actinopterygii</taxon>
        <taxon>Neopterygii</taxon>
        <taxon>Teleostei</taxon>
        <taxon>Neoteleostei</taxon>
        <taxon>Acanthomorphata</taxon>
        <taxon>Ovalentaria</taxon>
        <taxon>Atherinomorphae</taxon>
        <taxon>Cyprinodontiformes</taxon>
        <taxon>Goodeidae</taxon>
        <taxon>Ataeniobius</taxon>
    </lineage>
</organism>
<sequence length="195" mass="21867">MMQIRLEAHREGCELDQNADRNSECCCTGVAHLRAISGASYGVETQREASACFLTWHDQPSTEGSRGNCLISCFTRVMFRGVWKLQPRRPSPEPPFCFQLQAQLLKSHLILTINLPVHPPTLSLQPLWSFLEEKKTQAMEHSNSHKTVHILSASSHCGKGLITPWPYQDLSPTDPDFARCSSPTPQNCVVNKLLL</sequence>
<accession>A0ABU7CE16</accession>
<evidence type="ECO:0000313" key="2">
    <source>
        <dbReference type="Proteomes" id="UP001345963"/>
    </source>
</evidence>
<evidence type="ECO:0000313" key="1">
    <source>
        <dbReference type="EMBL" id="MED6261192.1"/>
    </source>
</evidence>
<reference evidence="1 2" key="1">
    <citation type="submission" date="2021-07" db="EMBL/GenBank/DDBJ databases">
        <authorList>
            <person name="Palmer J.M."/>
        </authorList>
    </citation>
    <scope>NUCLEOTIDE SEQUENCE [LARGE SCALE GENOMIC DNA]</scope>
    <source>
        <strain evidence="1 2">AT_MEX2019</strain>
        <tissue evidence="1">Muscle</tissue>
    </source>
</reference>
<dbReference type="EMBL" id="JAHUTI010089725">
    <property type="protein sequence ID" value="MED6261192.1"/>
    <property type="molecule type" value="Genomic_DNA"/>
</dbReference>
<name>A0ABU7CE16_9TELE</name>
<proteinExistence type="predicted"/>
<comment type="caution">
    <text evidence="1">The sequence shown here is derived from an EMBL/GenBank/DDBJ whole genome shotgun (WGS) entry which is preliminary data.</text>
</comment>
<gene>
    <name evidence="1" type="ORF">ATANTOWER_002116</name>
</gene>
<keyword evidence="2" id="KW-1185">Reference proteome</keyword>